<dbReference type="EMBL" id="JAWZYT010002946">
    <property type="protein sequence ID" value="KAK4300999.1"/>
    <property type="molecule type" value="Genomic_DNA"/>
</dbReference>
<feature type="compositionally biased region" description="Polar residues" evidence="1">
    <location>
        <begin position="592"/>
        <end position="603"/>
    </location>
</feature>
<feature type="compositionally biased region" description="Basic and acidic residues" evidence="1">
    <location>
        <begin position="347"/>
        <end position="356"/>
    </location>
</feature>
<evidence type="ECO:0000313" key="3">
    <source>
        <dbReference type="Proteomes" id="UP001292094"/>
    </source>
</evidence>
<evidence type="ECO:0000256" key="1">
    <source>
        <dbReference type="SAM" id="MobiDB-lite"/>
    </source>
</evidence>
<dbReference type="GO" id="GO:0001682">
    <property type="term" value="P:tRNA 5'-leader removal"/>
    <property type="evidence" value="ECO:0007669"/>
    <property type="project" value="InterPro"/>
</dbReference>
<dbReference type="GO" id="GO:0004526">
    <property type="term" value="F:ribonuclease P activity"/>
    <property type="evidence" value="ECO:0007669"/>
    <property type="project" value="TreeGrafter"/>
</dbReference>
<sequence>MATNESKNEFKPVKILTTKQQKKSMRGASKAKKAGIKTALENPLALEWPTITPEHLDQITHLLTESCKGLGITITKPPWSEVRKHKPGKERKEFLRQYKENILEAQQRDPDTLERDQAAADARTHLILGFNATMRALEADAIAGILVKSNASPPFVVKAFLPGCGNKCIPLVPITDLDTLLKANDSLALQHRCMVMGLRPTVTHTDNRFNALYVKMCEALIIEEGEEEEEKEGGEEEKEKEGGEEEKEKEGREEEKEKEGGKEEKEKEGGEEDNGDDKENEVRQRQDKVTPNVQGKKDKDITPNIENKSEEITPRHLRKQEKKCKILSAEEIQSFLLKRTHPNRRAFIPERQEGTNKETGWSEEPMGRSRELGEKSEFGSEFISLGASEMKFDPKVPKFTYRVSNKGNPNVPKSTHTDSDKGNPNVPKSTHADSDKGNPNVPKSTHRDSDKGNPNLPKSTHRDSDKGDPNVPKSTHTDSDKGNPNVPKSTHTDSDKGNPNVPKSTHTDSDKGNPNVPKSTHTDSDKGNPNVPKSTHTDSDKGNPNVPKSTHTDSDKGNPNVPKSTHTDSDKGDPNVPKSTHTDSDKGDPNVPKSTQMNSSNRINEGDFDFCSMFVIDEEGDNEKDNDDGIMKRGNNEKDDNDGMIKKKGNNNERADDNEMTTTISMMLQVQVNSLENCNNNNSGGCGVT</sequence>
<proteinExistence type="predicted"/>
<dbReference type="GO" id="GO:0001650">
    <property type="term" value="C:fibrillar center"/>
    <property type="evidence" value="ECO:0007669"/>
    <property type="project" value="TreeGrafter"/>
</dbReference>
<dbReference type="GO" id="GO:0033204">
    <property type="term" value="F:ribonuclease P RNA binding"/>
    <property type="evidence" value="ECO:0007669"/>
    <property type="project" value="TreeGrafter"/>
</dbReference>
<feature type="compositionally biased region" description="Basic and acidic residues" evidence="1">
    <location>
        <begin position="295"/>
        <end position="314"/>
    </location>
</feature>
<feature type="compositionally biased region" description="Basic and acidic residues" evidence="1">
    <location>
        <begin position="365"/>
        <end position="376"/>
    </location>
</feature>
<dbReference type="AlphaFoldDB" id="A0AAE1P2T9"/>
<dbReference type="GO" id="GO:0000172">
    <property type="term" value="C:ribonuclease MRP complex"/>
    <property type="evidence" value="ECO:0007669"/>
    <property type="project" value="InterPro"/>
</dbReference>
<dbReference type="InterPro" id="IPR042848">
    <property type="entry name" value="Rpp38"/>
</dbReference>
<feature type="region of interest" description="Disordered" evidence="1">
    <location>
        <begin position="619"/>
        <end position="658"/>
    </location>
</feature>
<feature type="region of interest" description="Disordered" evidence="1">
    <location>
        <begin position="343"/>
        <end position="376"/>
    </location>
</feature>
<dbReference type="PANTHER" id="PTHR46948">
    <property type="entry name" value="RIBONUCLEASE P PROTEIN SUBUNIT P38"/>
    <property type="match status" value="1"/>
</dbReference>
<name>A0AAE1P2T9_9EUCA</name>
<keyword evidence="3" id="KW-1185">Reference proteome</keyword>
<evidence type="ECO:0000313" key="2">
    <source>
        <dbReference type="EMBL" id="KAK4300999.1"/>
    </source>
</evidence>
<reference evidence="2" key="1">
    <citation type="submission" date="2023-11" db="EMBL/GenBank/DDBJ databases">
        <title>Genome assemblies of two species of porcelain crab, Petrolisthes cinctipes and Petrolisthes manimaculis (Anomura: Porcellanidae).</title>
        <authorList>
            <person name="Angst P."/>
        </authorList>
    </citation>
    <scope>NUCLEOTIDE SEQUENCE</scope>
    <source>
        <strain evidence="2">PB745_02</strain>
        <tissue evidence="2">Gill</tissue>
    </source>
</reference>
<feature type="region of interest" description="Disordered" evidence="1">
    <location>
        <begin position="390"/>
        <end position="606"/>
    </location>
</feature>
<feature type="region of interest" description="Disordered" evidence="1">
    <location>
        <begin position="224"/>
        <end position="320"/>
    </location>
</feature>
<accession>A0AAE1P2T9</accession>
<gene>
    <name evidence="2" type="ORF">Pmani_026831</name>
</gene>
<dbReference type="Proteomes" id="UP001292094">
    <property type="component" value="Unassembled WGS sequence"/>
</dbReference>
<dbReference type="PANTHER" id="PTHR46948:SF1">
    <property type="entry name" value="RIBONUCLEASE P PROTEIN SUBUNIT P38"/>
    <property type="match status" value="1"/>
</dbReference>
<organism evidence="2 3">
    <name type="scientific">Petrolisthes manimaculis</name>
    <dbReference type="NCBI Taxonomy" id="1843537"/>
    <lineage>
        <taxon>Eukaryota</taxon>
        <taxon>Metazoa</taxon>
        <taxon>Ecdysozoa</taxon>
        <taxon>Arthropoda</taxon>
        <taxon>Crustacea</taxon>
        <taxon>Multicrustacea</taxon>
        <taxon>Malacostraca</taxon>
        <taxon>Eumalacostraca</taxon>
        <taxon>Eucarida</taxon>
        <taxon>Decapoda</taxon>
        <taxon>Pleocyemata</taxon>
        <taxon>Anomura</taxon>
        <taxon>Galatheoidea</taxon>
        <taxon>Porcellanidae</taxon>
        <taxon>Petrolisthes</taxon>
    </lineage>
</organism>
<protein>
    <submittedName>
        <fullName evidence="2">Uncharacterized protein</fullName>
    </submittedName>
</protein>
<dbReference type="GO" id="GO:0005655">
    <property type="term" value="C:nucleolar ribonuclease P complex"/>
    <property type="evidence" value="ECO:0007669"/>
    <property type="project" value="InterPro"/>
</dbReference>
<feature type="compositionally biased region" description="Acidic residues" evidence="1">
    <location>
        <begin position="224"/>
        <end position="236"/>
    </location>
</feature>
<comment type="caution">
    <text evidence="2">The sequence shown here is derived from an EMBL/GenBank/DDBJ whole genome shotgun (WGS) entry which is preliminary data.</text>
</comment>
<feature type="compositionally biased region" description="Basic and acidic residues" evidence="1">
    <location>
        <begin position="237"/>
        <end position="268"/>
    </location>
</feature>
<feature type="compositionally biased region" description="Basic and acidic residues" evidence="1">
    <location>
        <begin position="627"/>
        <end position="657"/>
    </location>
</feature>
<feature type="compositionally biased region" description="Polar residues" evidence="1">
    <location>
        <begin position="402"/>
        <end position="414"/>
    </location>
</feature>
<feature type="compositionally biased region" description="Acidic residues" evidence="1">
    <location>
        <begin position="269"/>
        <end position="279"/>
    </location>
</feature>